<dbReference type="RefSeq" id="WP_263038429.1">
    <property type="nucleotide sequence ID" value="NZ_JAOTPL010000015.1"/>
</dbReference>
<keyword evidence="2" id="KW-1185">Reference proteome</keyword>
<comment type="caution">
    <text evidence="1">The sequence shown here is derived from an EMBL/GenBank/DDBJ whole genome shotgun (WGS) entry which is preliminary data.</text>
</comment>
<organism evidence="1 2">
    <name type="scientific">Haoranjiania flava</name>
    <dbReference type="NCBI Taxonomy" id="1856322"/>
    <lineage>
        <taxon>Bacteria</taxon>
        <taxon>Pseudomonadati</taxon>
        <taxon>Bacteroidota</taxon>
        <taxon>Chitinophagia</taxon>
        <taxon>Chitinophagales</taxon>
        <taxon>Chitinophagaceae</taxon>
        <taxon>Haoranjiania</taxon>
    </lineage>
</organism>
<protein>
    <submittedName>
        <fullName evidence="1">Uncharacterized protein</fullName>
    </submittedName>
</protein>
<gene>
    <name evidence="1" type="ORF">OD355_10490</name>
</gene>
<sequence>MNNRGKLDLMDKILRQLDDLKNSQTSVLKKVAQIEVDNIELGNKLLEEKIPDVFAEMDDAVEKMDALFQEFTEVRDKFAKDNKLEEPDSAG</sequence>
<evidence type="ECO:0000313" key="2">
    <source>
        <dbReference type="Proteomes" id="UP001209317"/>
    </source>
</evidence>
<proteinExistence type="predicted"/>
<evidence type="ECO:0000313" key="1">
    <source>
        <dbReference type="EMBL" id="MCU7694944.1"/>
    </source>
</evidence>
<dbReference type="Proteomes" id="UP001209317">
    <property type="component" value="Unassembled WGS sequence"/>
</dbReference>
<dbReference type="EMBL" id="JAOTPL010000015">
    <property type="protein sequence ID" value="MCU7694944.1"/>
    <property type="molecule type" value="Genomic_DNA"/>
</dbReference>
<dbReference type="AlphaFoldDB" id="A0AAE3IN17"/>
<reference evidence="1" key="1">
    <citation type="submission" date="2022-10" db="EMBL/GenBank/DDBJ databases">
        <authorList>
            <person name="Kim H.S."/>
            <person name="Kim J.-S."/>
            <person name="Suh M.K."/>
            <person name="Eom M.K."/>
            <person name="Lee J.-S."/>
        </authorList>
    </citation>
    <scope>NUCLEOTIDE SEQUENCE</scope>
    <source>
        <strain evidence="1">LIP-5</strain>
    </source>
</reference>
<name>A0AAE3IN17_9BACT</name>
<accession>A0AAE3IN17</accession>